<feature type="region of interest" description="Disordered" evidence="1">
    <location>
        <begin position="80"/>
        <end position="104"/>
    </location>
</feature>
<dbReference type="Proteomes" id="UP000003053">
    <property type="component" value="Unassembled WGS sequence"/>
</dbReference>
<dbReference type="OrthoDB" id="1453894at2"/>
<name>A4BWF9_9FLAO</name>
<accession>A4BWF9</accession>
<dbReference type="EMBL" id="AAOG01000001">
    <property type="protein sequence ID" value="EAR13300.1"/>
    <property type="molecule type" value="Genomic_DNA"/>
</dbReference>
<dbReference type="HOGENOM" id="CLU_2247551_0_0_10"/>
<feature type="compositionally biased region" description="Basic and acidic residues" evidence="1">
    <location>
        <begin position="81"/>
        <end position="95"/>
    </location>
</feature>
<comment type="caution">
    <text evidence="2">The sequence shown here is derived from an EMBL/GenBank/DDBJ whole genome shotgun (WGS) entry which is preliminary data.</text>
</comment>
<gene>
    <name evidence="2" type="ORF">PI23P_02362</name>
</gene>
<protein>
    <submittedName>
        <fullName evidence="2">Uncharacterized protein</fullName>
    </submittedName>
</protein>
<sequence length="104" mass="12028">MKGSTSLKGIRSIKSMQSIKKDAEDTGDSPDFLKLYLLEMERMRLQKEKKRILSKMEPINARLKEISKYYAASLGSQINKGSDKNLDTAQEEQKPQWETVRINY</sequence>
<evidence type="ECO:0000313" key="3">
    <source>
        <dbReference type="Proteomes" id="UP000003053"/>
    </source>
</evidence>
<dbReference type="RefSeq" id="WP_004569096.1">
    <property type="nucleotide sequence ID" value="NZ_CH724148.1"/>
</dbReference>
<keyword evidence="3" id="KW-1185">Reference proteome</keyword>
<evidence type="ECO:0000313" key="2">
    <source>
        <dbReference type="EMBL" id="EAR13300.1"/>
    </source>
</evidence>
<evidence type="ECO:0000256" key="1">
    <source>
        <dbReference type="SAM" id="MobiDB-lite"/>
    </source>
</evidence>
<dbReference type="AlphaFoldDB" id="A4BWF9"/>
<organism evidence="2 3">
    <name type="scientific">Polaribacter irgensii 23-P</name>
    <dbReference type="NCBI Taxonomy" id="313594"/>
    <lineage>
        <taxon>Bacteria</taxon>
        <taxon>Pseudomonadati</taxon>
        <taxon>Bacteroidota</taxon>
        <taxon>Flavobacteriia</taxon>
        <taxon>Flavobacteriales</taxon>
        <taxon>Flavobacteriaceae</taxon>
    </lineage>
</organism>
<dbReference type="eggNOG" id="ENOG502ZUGE">
    <property type="taxonomic scope" value="Bacteria"/>
</dbReference>
<dbReference type="STRING" id="313594.PI23P_02362"/>
<proteinExistence type="predicted"/>
<reference evidence="2 3" key="1">
    <citation type="submission" date="2006-02" db="EMBL/GenBank/DDBJ databases">
        <authorList>
            <person name="Murray A."/>
            <person name="Staley J."/>
            <person name="Ferriera S."/>
            <person name="Johnson J."/>
            <person name="Kravitz S."/>
            <person name="Halpern A."/>
            <person name="Remington K."/>
            <person name="Beeson K."/>
            <person name="Tran B."/>
            <person name="Rogers Y.-H."/>
            <person name="Friedman R."/>
            <person name="Venter J.C."/>
        </authorList>
    </citation>
    <scope>NUCLEOTIDE SEQUENCE [LARGE SCALE GENOMIC DNA]</scope>
    <source>
        <strain evidence="2 3">23-P</strain>
    </source>
</reference>